<organism evidence="9 10">
    <name type="scientific">Bergeyella cardium</name>
    <dbReference type="NCBI Taxonomy" id="1585976"/>
    <lineage>
        <taxon>Bacteria</taxon>
        <taxon>Pseudomonadati</taxon>
        <taxon>Bacteroidota</taxon>
        <taxon>Flavobacteriia</taxon>
        <taxon>Flavobacteriales</taxon>
        <taxon>Weeksellaceae</taxon>
        <taxon>Bergeyella</taxon>
    </lineage>
</organism>
<evidence type="ECO:0000256" key="5">
    <source>
        <dbReference type="ARBA" id="ARBA00022692"/>
    </source>
</evidence>
<dbReference type="Pfam" id="PF03553">
    <property type="entry name" value="Na_H_antiporter"/>
    <property type="match status" value="1"/>
</dbReference>
<evidence type="ECO:0000256" key="7">
    <source>
        <dbReference type="ARBA" id="ARBA00023136"/>
    </source>
</evidence>
<sequence>MNFKSLLPLIVFIAVFLGSGIISGDFYALPAPIAVFAGIITAFILFFRNGIHQNIENFIRGCGNENIVMMCLIVLLCGAFSKVTTAIGATETVVHLAQSYLSPRFLYAGVFILASFLSFSSGTSVGAISTLTPIVAGFVQLEGIDTALIAASLLSGAMFGDNLSIISDTTIVATQSQGCSMKDKFRTNSRMAFPASILTVIILMLLGFYLHPNQSGVLVDNITIQWLKILPYLFVITMALAGVNVFITLFLGVVFAGAIGGYEGLTLMEFLNISYNGFSAMTDVFLVFFLTGGLAYMVEKQGGIEFIIQKMSRFMTSKLRAKIGIASLVALVDAAVANNTVAIMVSGSVAKRISERFKIPAPHTASILDIISCIVQGLIPYGAQVLILFKLMQTDINYSEMVSKAYYLWLLLLISIIYFIKQGQRGVREGQRPIL</sequence>
<proteinExistence type="inferred from homology"/>
<keyword evidence="2" id="KW-0813">Transport</keyword>
<comment type="similarity">
    <text evidence="8">Belongs to the NhaC Na(+)/H(+) (TC 2.A.35) antiporter family.</text>
</comment>
<keyword evidence="6" id="KW-1133">Transmembrane helix</keyword>
<evidence type="ECO:0000256" key="2">
    <source>
        <dbReference type="ARBA" id="ARBA00022448"/>
    </source>
</evidence>
<evidence type="ECO:0000313" key="10">
    <source>
        <dbReference type="Proteomes" id="UP000464318"/>
    </source>
</evidence>
<accession>A0A6P1QSV5</accession>
<gene>
    <name evidence="9" type="ORF">DBX24_00955</name>
</gene>
<protein>
    <submittedName>
        <fullName evidence="9">Na+/H+ antiporter NhaC family protein</fullName>
    </submittedName>
</protein>
<evidence type="ECO:0000256" key="6">
    <source>
        <dbReference type="ARBA" id="ARBA00022989"/>
    </source>
</evidence>
<dbReference type="InterPro" id="IPR052180">
    <property type="entry name" value="NhaC_Na-H+_Antiporter"/>
</dbReference>
<evidence type="ECO:0000256" key="1">
    <source>
        <dbReference type="ARBA" id="ARBA00004651"/>
    </source>
</evidence>
<keyword evidence="3" id="KW-0050">Antiport</keyword>
<dbReference type="PANTHER" id="PTHR33451:SF4">
    <property type="entry name" value="NA+_H+ ANTIPORTER"/>
    <property type="match status" value="1"/>
</dbReference>
<dbReference type="KEGG" id="bcad:DBX24_00955"/>
<dbReference type="RefSeq" id="WP_160223686.1">
    <property type="nucleotide sequence ID" value="NZ_CP029149.1"/>
</dbReference>
<evidence type="ECO:0000313" key="9">
    <source>
        <dbReference type="EMBL" id="QHN64558.1"/>
    </source>
</evidence>
<dbReference type="InterPro" id="IPR018461">
    <property type="entry name" value="Na/H_Antiport_NhaC-like_C"/>
</dbReference>
<dbReference type="Proteomes" id="UP000464318">
    <property type="component" value="Chromosome"/>
</dbReference>
<comment type="subcellular location">
    <subcellularLocation>
        <location evidence="1">Cell membrane</location>
        <topology evidence="1">Multi-pass membrane protein</topology>
    </subcellularLocation>
</comment>
<dbReference type="EMBL" id="CP029149">
    <property type="protein sequence ID" value="QHN64558.1"/>
    <property type="molecule type" value="Genomic_DNA"/>
</dbReference>
<dbReference type="GO" id="GO:0005886">
    <property type="term" value="C:plasma membrane"/>
    <property type="evidence" value="ECO:0007669"/>
    <property type="project" value="UniProtKB-SubCell"/>
</dbReference>
<evidence type="ECO:0000256" key="8">
    <source>
        <dbReference type="ARBA" id="ARBA00038435"/>
    </source>
</evidence>
<keyword evidence="5" id="KW-0812">Transmembrane</keyword>
<evidence type="ECO:0000256" key="4">
    <source>
        <dbReference type="ARBA" id="ARBA00022475"/>
    </source>
</evidence>
<keyword evidence="4" id="KW-1003">Cell membrane</keyword>
<dbReference type="AlphaFoldDB" id="A0A6P1QSV5"/>
<evidence type="ECO:0000256" key="3">
    <source>
        <dbReference type="ARBA" id="ARBA00022449"/>
    </source>
</evidence>
<keyword evidence="10" id="KW-1185">Reference proteome</keyword>
<reference evidence="9 10" key="1">
    <citation type="submission" date="2018-04" db="EMBL/GenBank/DDBJ databases">
        <title>Characteristic and Complete Genome Sequencing of A Novel Member of Infective Endocarditis Causative Bacteria: Bergeyella cardium QL-PH.</title>
        <authorList>
            <person name="Pan H."/>
            <person name="Sun E."/>
            <person name="Zhang Y."/>
        </authorList>
    </citation>
    <scope>NUCLEOTIDE SEQUENCE [LARGE SCALE GENOMIC DNA]</scope>
    <source>
        <strain evidence="9 10">HPQL</strain>
    </source>
</reference>
<dbReference type="OrthoDB" id="9790605at2"/>
<keyword evidence="7" id="KW-0472">Membrane</keyword>
<dbReference type="GO" id="GO:0015297">
    <property type="term" value="F:antiporter activity"/>
    <property type="evidence" value="ECO:0007669"/>
    <property type="project" value="UniProtKB-KW"/>
</dbReference>
<dbReference type="PANTHER" id="PTHR33451">
    <property type="entry name" value="MALATE-2H(+)/NA(+)-LACTATE ANTIPORTER"/>
    <property type="match status" value="1"/>
</dbReference>
<name>A0A6P1QSV5_9FLAO</name>